<comment type="subcellular location">
    <subcellularLocation>
        <location evidence="3">Cytoplasm</location>
    </subcellularLocation>
</comment>
<protein>
    <recommendedName>
        <fullName evidence="3">Ribosome maturation factor RimP</fullName>
    </recommendedName>
</protein>
<dbReference type="GO" id="GO:0006412">
    <property type="term" value="P:translation"/>
    <property type="evidence" value="ECO:0007669"/>
    <property type="project" value="TreeGrafter"/>
</dbReference>
<dbReference type="GO" id="GO:0005829">
    <property type="term" value="C:cytosol"/>
    <property type="evidence" value="ECO:0007669"/>
    <property type="project" value="TreeGrafter"/>
</dbReference>
<dbReference type="SUPFAM" id="SSF75420">
    <property type="entry name" value="YhbC-like, N-terminal domain"/>
    <property type="match status" value="1"/>
</dbReference>
<dbReference type="SUPFAM" id="SSF74942">
    <property type="entry name" value="YhbC-like, C-terminal domain"/>
    <property type="match status" value="1"/>
</dbReference>
<dbReference type="RefSeq" id="WP_249332515.1">
    <property type="nucleotide sequence ID" value="NZ_JACRSY010000010.1"/>
</dbReference>
<dbReference type="PANTHER" id="PTHR33867:SF1">
    <property type="entry name" value="RIBOSOME MATURATION FACTOR RIMP"/>
    <property type="match status" value="1"/>
</dbReference>
<dbReference type="Pfam" id="PF02576">
    <property type="entry name" value="RimP_N"/>
    <property type="match status" value="1"/>
</dbReference>
<dbReference type="InterPro" id="IPR028989">
    <property type="entry name" value="RimP_N"/>
</dbReference>
<evidence type="ECO:0000259" key="5">
    <source>
        <dbReference type="Pfam" id="PF17384"/>
    </source>
</evidence>
<comment type="caution">
    <text evidence="6">The sequence shown here is derived from an EMBL/GenBank/DDBJ whole genome shotgun (WGS) entry which is preliminary data.</text>
</comment>
<evidence type="ECO:0000313" key="6">
    <source>
        <dbReference type="EMBL" id="MBC8579483.1"/>
    </source>
</evidence>
<dbReference type="HAMAP" id="MF_01077">
    <property type="entry name" value="RimP"/>
    <property type="match status" value="1"/>
</dbReference>
<accession>A0A926EK11</accession>
<dbReference type="Pfam" id="PF17384">
    <property type="entry name" value="DUF150_C"/>
    <property type="match status" value="1"/>
</dbReference>
<dbReference type="Gene3D" id="2.30.30.180">
    <property type="entry name" value="Ribosome maturation factor RimP, C-terminal domain"/>
    <property type="match status" value="1"/>
</dbReference>
<dbReference type="AlphaFoldDB" id="A0A926EK11"/>
<dbReference type="Proteomes" id="UP000655830">
    <property type="component" value="Unassembled WGS sequence"/>
</dbReference>
<comment type="function">
    <text evidence="3">Required for maturation of 30S ribosomal subunits.</text>
</comment>
<dbReference type="PANTHER" id="PTHR33867">
    <property type="entry name" value="RIBOSOME MATURATION FACTOR RIMP"/>
    <property type="match status" value="1"/>
</dbReference>
<evidence type="ECO:0000256" key="1">
    <source>
        <dbReference type="ARBA" id="ARBA00022490"/>
    </source>
</evidence>
<evidence type="ECO:0000256" key="3">
    <source>
        <dbReference type="HAMAP-Rule" id="MF_01077"/>
    </source>
</evidence>
<evidence type="ECO:0000313" key="7">
    <source>
        <dbReference type="Proteomes" id="UP000655830"/>
    </source>
</evidence>
<dbReference type="GO" id="GO:0000028">
    <property type="term" value="P:ribosomal small subunit assembly"/>
    <property type="evidence" value="ECO:0007669"/>
    <property type="project" value="TreeGrafter"/>
</dbReference>
<keyword evidence="7" id="KW-1185">Reference proteome</keyword>
<dbReference type="Gene3D" id="3.30.300.70">
    <property type="entry name" value="RimP-like superfamily, N-terminal"/>
    <property type="match status" value="1"/>
</dbReference>
<keyword evidence="1 3" id="KW-0963">Cytoplasm</keyword>
<dbReference type="InterPro" id="IPR003728">
    <property type="entry name" value="Ribosome_maturation_RimP"/>
</dbReference>
<dbReference type="FunFam" id="3.30.300.70:FF:000001">
    <property type="entry name" value="Ribosome maturation factor RimP"/>
    <property type="match status" value="1"/>
</dbReference>
<feature type="domain" description="Ribosome maturation factor RimP N-terminal" evidence="4">
    <location>
        <begin position="14"/>
        <end position="85"/>
    </location>
</feature>
<comment type="similarity">
    <text evidence="3">Belongs to the RimP family.</text>
</comment>
<dbReference type="InterPro" id="IPR035956">
    <property type="entry name" value="RimP_N_sf"/>
</dbReference>
<dbReference type="CDD" id="cd01734">
    <property type="entry name" value="YlxS_C"/>
    <property type="match status" value="1"/>
</dbReference>
<organism evidence="6 7">
    <name type="scientific">Zhenhengia yiwuensis</name>
    <dbReference type="NCBI Taxonomy" id="2763666"/>
    <lineage>
        <taxon>Bacteria</taxon>
        <taxon>Bacillati</taxon>
        <taxon>Bacillota</taxon>
        <taxon>Clostridia</taxon>
        <taxon>Lachnospirales</taxon>
        <taxon>Lachnospiraceae</taxon>
        <taxon>Zhenhengia</taxon>
    </lineage>
</organism>
<gene>
    <name evidence="3" type="primary">rimP</name>
    <name evidence="6" type="ORF">H8718_08065</name>
</gene>
<dbReference type="InterPro" id="IPR028998">
    <property type="entry name" value="RimP_C"/>
</dbReference>
<name>A0A926EK11_9FIRM</name>
<sequence>MNKKQIVDEVTNYLEPILAKFNFELVDVEFVKEGPSYFLRIYIDKEGGVTIEDCRITSRAIEEVLDEKDIIEPAYMLEVSSPGLDRVLKKDKDFERFNGHVVDVKLYTPINKQKMIQGELVSKTEETLTLCDEDGETIEIPMKNVVVVRLAILF</sequence>
<feature type="domain" description="Ribosome maturation factor RimP C-terminal" evidence="5">
    <location>
        <begin position="88"/>
        <end position="152"/>
    </location>
</feature>
<proteinExistence type="inferred from homology"/>
<reference evidence="6" key="1">
    <citation type="submission" date="2020-08" db="EMBL/GenBank/DDBJ databases">
        <title>Genome public.</title>
        <authorList>
            <person name="Liu C."/>
            <person name="Sun Q."/>
        </authorList>
    </citation>
    <scope>NUCLEOTIDE SEQUENCE</scope>
    <source>
        <strain evidence="6">NSJ-12</strain>
    </source>
</reference>
<evidence type="ECO:0000259" key="4">
    <source>
        <dbReference type="Pfam" id="PF02576"/>
    </source>
</evidence>
<keyword evidence="2 3" id="KW-0690">Ribosome biogenesis</keyword>
<evidence type="ECO:0000256" key="2">
    <source>
        <dbReference type="ARBA" id="ARBA00022517"/>
    </source>
</evidence>
<dbReference type="EMBL" id="JACRSY010000010">
    <property type="protein sequence ID" value="MBC8579483.1"/>
    <property type="molecule type" value="Genomic_DNA"/>
</dbReference>
<dbReference type="InterPro" id="IPR036847">
    <property type="entry name" value="RimP_C_sf"/>
</dbReference>